<dbReference type="NCBIfam" id="TIGR01071">
    <property type="entry name" value="rplO_bact"/>
    <property type="match status" value="1"/>
</dbReference>
<keyword evidence="2 4" id="KW-0689">Ribosomal protein</keyword>
<feature type="compositionally biased region" description="Basic and acidic residues" evidence="6">
    <location>
        <begin position="1"/>
        <end position="13"/>
    </location>
</feature>
<evidence type="ECO:0000256" key="5">
    <source>
        <dbReference type="RuleBase" id="RU003888"/>
    </source>
</evidence>
<reference evidence="8" key="1">
    <citation type="submission" date="2020-07" db="EMBL/GenBank/DDBJ databases">
        <title>Koleobacter methoxysyntrophicus gen. nov., sp. nov., a novel anaerobic bacterium isolated from deep subsurface oil field and proposal of Koleobacterales ord. nov. in the phylum Firmicutes.</title>
        <authorList>
            <person name="Sakamoto S."/>
            <person name="Tamaki H."/>
        </authorList>
    </citation>
    <scope>NUCLEOTIDE SEQUENCE</scope>
    <source>
        <strain evidence="8">NRmbB1</strain>
    </source>
</reference>
<name>A0A8A0RP55_9FIRM</name>
<protein>
    <recommendedName>
        <fullName evidence="4">Large ribosomal subunit protein uL15</fullName>
    </recommendedName>
</protein>
<feature type="domain" description="Large ribosomal subunit protein uL15/eL18" evidence="7">
    <location>
        <begin position="76"/>
        <end position="144"/>
    </location>
</feature>
<comment type="similarity">
    <text evidence="1 4 5">Belongs to the universal ribosomal protein uL15 family.</text>
</comment>
<dbReference type="KEGG" id="kme:H0A61_01343"/>
<dbReference type="InterPro" id="IPR030878">
    <property type="entry name" value="Ribosomal_uL15"/>
</dbReference>
<dbReference type="Pfam" id="PF00828">
    <property type="entry name" value="Ribosomal_L27A"/>
    <property type="match status" value="1"/>
</dbReference>
<dbReference type="SUPFAM" id="SSF52080">
    <property type="entry name" value="Ribosomal proteins L15p and L18e"/>
    <property type="match status" value="1"/>
</dbReference>
<dbReference type="RefSeq" id="WP_206709181.1">
    <property type="nucleotide sequence ID" value="NZ_CP059066.1"/>
</dbReference>
<feature type="compositionally biased region" description="Gly residues" evidence="6">
    <location>
        <begin position="22"/>
        <end position="31"/>
    </location>
</feature>
<evidence type="ECO:0000256" key="2">
    <source>
        <dbReference type="ARBA" id="ARBA00022980"/>
    </source>
</evidence>
<dbReference type="GO" id="GO:0022625">
    <property type="term" value="C:cytosolic large ribosomal subunit"/>
    <property type="evidence" value="ECO:0007669"/>
    <property type="project" value="TreeGrafter"/>
</dbReference>
<evidence type="ECO:0000259" key="7">
    <source>
        <dbReference type="Pfam" id="PF00828"/>
    </source>
</evidence>
<dbReference type="PANTHER" id="PTHR12934">
    <property type="entry name" value="50S RIBOSOMAL PROTEIN L15"/>
    <property type="match status" value="1"/>
</dbReference>
<dbReference type="InterPro" id="IPR036227">
    <property type="entry name" value="Ribosomal_uL15/eL18_sf"/>
</dbReference>
<dbReference type="GO" id="GO:0019843">
    <property type="term" value="F:rRNA binding"/>
    <property type="evidence" value="ECO:0007669"/>
    <property type="project" value="UniProtKB-UniRule"/>
</dbReference>
<evidence type="ECO:0000256" key="3">
    <source>
        <dbReference type="ARBA" id="ARBA00023274"/>
    </source>
</evidence>
<keyword evidence="4" id="KW-0699">rRNA-binding</keyword>
<feature type="region of interest" description="Disordered" evidence="6">
    <location>
        <begin position="1"/>
        <end position="57"/>
    </location>
</feature>
<evidence type="ECO:0000313" key="9">
    <source>
        <dbReference type="Proteomes" id="UP000662904"/>
    </source>
</evidence>
<proteinExistence type="inferred from homology"/>
<dbReference type="PROSITE" id="PS00475">
    <property type="entry name" value="RIBOSOMAL_L15"/>
    <property type="match status" value="1"/>
</dbReference>
<dbReference type="EMBL" id="CP059066">
    <property type="protein sequence ID" value="QSQ08986.1"/>
    <property type="molecule type" value="Genomic_DNA"/>
</dbReference>
<dbReference type="Proteomes" id="UP000662904">
    <property type="component" value="Chromosome"/>
</dbReference>
<evidence type="ECO:0000256" key="1">
    <source>
        <dbReference type="ARBA" id="ARBA00007320"/>
    </source>
</evidence>
<dbReference type="InterPro" id="IPR001196">
    <property type="entry name" value="Ribosomal_uL15_CS"/>
</dbReference>
<comment type="function">
    <text evidence="4">Binds to the 23S rRNA.</text>
</comment>
<keyword evidence="4" id="KW-0694">RNA-binding</keyword>
<comment type="subunit">
    <text evidence="4">Part of the 50S ribosomal subunit.</text>
</comment>
<dbReference type="HAMAP" id="MF_01341">
    <property type="entry name" value="Ribosomal_uL15"/>
    <property type="match status" value="1"/>
</dbReference>
<organism evidence="8 9">
    <name type="scientific">Koleobacter methoxysyntrophicus</name>
    <dbReference type="NCBI Taxonomy" id="2751313"/>
    <lineage>
        <taxon>Bacteria</taxon>
        <taxon>Bacillati</taxon>
        <taxon>Bacillota</taxon>
        <taxon>Clostridia</taxon>
        <taxon>Koleobacterales</taxon>
        <taxon>Koleobacteraceae</taxon>
        <taxon>Koleobacter</taxon>
    </lineage>
</organism>
<feature type="compositionally biased region" description="Gly residues" evidence="6">
    <location>
        <begin position="42"/>
        <end position="52"/>
    </location>
</feature>
<dbReference type="PANTHER" id="PTHR12934:SF11">
    <property type="entry name" value="LARGE RIBOSOMAL SUBUNIT PROTEIN UL15M"/>
    <property type="match status" value="1"/>
</dbReference>
<accession>A0A8A0RP55</accession>
<keyword evidence="9" id="KW-1185">Reference proteome</keyword>
<evidence type="ECO:0000256" key="4">
    <source>
        <dbReference type="HAMAP-Rule" id="MF_01341"/>
    </source>
</evidence>
<evidence type="ECO:0000313" key="8">
    <source>
        <dbReference type="EMBL" id="QSQ08986.1"/>
    </source>
</evidence>
<gene>
    <name evidence="4 8" type="primary">rplO</name>
    <name evidence="8" type="ORF">H0A61_01343</name>
</gene>
<dbReference type="GO" id="GO:0003735">
    <property type="term" value="F:structural constituent of ribosome"/>
    <property type="evidence" value="ECO:0007669"/>
    <property type="project" value="InterPro"/>
</dbReference>
<sequence>MKLHELKPAEGSKKTPKRKGRGIGSGLGKTAGRGHKGQKARSGGGVRPGFEGGQMPLQRRIPKRGFTNVFKKEIVEVNVEKLNVFQDGDVVTPEALIEKRIIKDIKDGVKVLGRGELNVRLEVKANGFSKTAKEKIEAAGGKVEVV</sequence>
<keyword evidence="3 4" id="KW-0687">Ribonucleoprotein</keyword>
<dbReference type="InterPro" id="IPR021131">
    <property type="entry name" value="Ribosomal_uL15/eL18"/>
</dbReference>
<dbReference type="Gene3D" id="3.100.10.10">
    <property type="match status" value="1"/>
</dbReference>
<evidence type="ECO:0000256" key="6">
    <source>
        <dbReference type="SAM" id="MobiDB-lite"/>
    </source>
</evidence>
<dbReference type="InterPro" id="IPR005749">
    <property type="entry name" value="Ribosomal_uL15_bac-type"/>
</dbReference>
<dbReference type="AlphaFoldDB" id="A0A8A0RP55"/>
<dbReference type="GO" id="GO:0006412">
    <property type="term" value="P:translation"/>
    <property type="evidence" value="ECO:0007669"/>
    <property type="project" value="UniProtKB-UniRule"/>
</dbReference>